<comment type="caution">
    <text evidence="9">The sequence shown here is derived from an EMBL/GenBank/DDBJ whole genome shotgun (WGS) entry which is preliminary data.</text>
</comment>
<dbReference type="PROSITE" id="PS51421">
    <property type="entry name" value="RAS"/>
    <property type="match status" value="1"/>
</dbReference>
<comment type="similarity">
    <text evidence="7">Belongs to the small GTPase superfamily. RasD family.</text>
</comment>
<evidence type="ECO:0000256" key="5">
    <source>
        <dbReference type="ARBA" id="ARBA00023136"/>
    </source>
</evidence>
<dbReference type="OrthoDB" id="265044at2759"/>
<accession>A0A016WAB6</accession>
<dbReference type="InterPro" id="IPR027417">
    <property type="entry name" value="P-loop_NTPase"/>
</dbReference>
<dbReference type="SMART" id="SM00175">
    <property type="entry name" value="RAB"/>
    <property type="match status" value="1"/>
</dbReference>
<evidence type="ECO:0000256" key="6">
    <source>
        <dbReference type="ARBA" id="ARBA00023288"/>
    </source>
</evidence>
<keyword evidence="4" id="KW-0547">Nucleotide-binding</keyword>
<dbReference type="PROSITE" id="PS51419">
    <property type="entry name" value="RAB"/>
    <property type="match status" value="1"/>
</dbReference>
<keyword evidence="6" id="KW-0449">Lipoprotein</keyword>
<keyword evidence="2" id="KW-1003">Cell membrane</keyword>
<dbReference type="SMART" id="SM00173">
    <property type="entry name" value="RAS"/>
    <property type="match status" value="1"/>
</dbReference>
<evidence type="ECO:0000313" key="10">
    <source>
        <dbReference type="Proteomes" id="UP000024635"/>
    </source>
</evidence>
<dbReference type="NCBIfam" id="TIGR00231">
    <property type="entry name" value="small_GTP"/>
    <property type="match status" value="1"/>
</dbReference>
<reference evidence="10" key="1">
    <citation type="journal article" date="2015" name="Nat. Genet.">
        <title>The genome and transcriptome of the zoonotic hookworm Ancylostoma ceylanicum identify infection-specific gene families.</title>
        <authorList>
            <person name="Schwarz E.M."/>
            <person name="Hu Y."/>
            <person name="Antoshechkin I."/>
            <person name="Miller M.M."/>
            <person name="Sternberg P.W."/>
            <person name="Aroian R.V."/>
        </authorList>
    </citation>
    <scope>NUCLEOTIDE SEQUENCE</scope>
    <source>
        <strain evidence="10">HY135</strain>
    </source>
</reference>
<sequence length="270" mass="31258">MKRTDRKDTRKTLARSKSAARPRPPNAGRDMTRRPYEITVIVLGATRVGKSALVSQFLWEGFVSDYKPTVEEFNWIEYELGEGSALMLQVIDSSGSHDFLAMRHFYIRTGDAFLVVFSIDDASSFEEAKKIIEEIEQERNKKVPIVLVANKCDLHEDVMDWKARGSHQYAYTKSIPIVECSAKRQPEVAEAFKELLERLRDENRIGITNMRKRRYLWKEHFLRFKRHLSGEPLSEDLVDLAGENATAIHFFRKFVSRPTARKQNPPRKPG</sequence>
<evidence type="ECO:0000256" key="1">
    <source>
        <dbReference type="ARBA" id="ARBA00004193"/>
    </source>
</evidence>
<dbReference type="InterPro" id="IPR052236">
    <property type="entry name" value="Small_GTPase_RasD"/>
</dbReference>
<keyword evidence="3" id="KW-0488">Methylation</keyword>
<feature type="compositionally biased region" description="Basic and acidic residues" evidence="8">
    <location>
        <begin position="1"/>
        <end position="11"/>
    </location>
</feature>
<dbReference type="InterPro" id="IPR005225">
    <property type="entry name" value="Small_GTP-bd"/>
</dbReference>
<keyword evidence="10" id="KW-1185">Reference proteome</keyword>
<dbReference type="EMBL" id="JARK01000519">
    <property type="protein sequence ID" value="EYC36227.1"/>
    <property type="molecule type" value="Genomic_DNA"/>
</dbReference>
<comment type="subcellular location">
    <subcellularLocation>
        <location evidence="1">Cell membrane</location>
        <topology evidence="1">Lipid-anchor</topology>
    </subcellularLocation>
</comment>
<evidence type="ECO:0000256" key="3">
    <source>
        <dbReference type="ARBA" id="ARBA00022481"/>
    </source>
</evidence>
<proteinExistence type="inferred from homology"/>
<organism evidence="9 10">
    <name type="scientific">Ancylostoma ceylanicum</name>
    <dbReference type="NCBI Taxonomy" id="53326"/>
    <lineage>
        <taxon>Eukaryota</taxon>
        <taxon>Metazoa</taxon>
        <taxon>Ecdysozoa</taxon>
        <taxon>Nematoda</taxon>
        <taxon>Chromadorea</taxon>
        <taxon>Rhabditida</taxon>
        <taxon>Rhabditina</taxon>
        <taxon>Rhabditomorpha</taxon>
        <taxon>Strongyloidea</taxon>
        <taxon>Ancylostomatidae</taxon>
        <taxon>Ancylostomatinae</taxon>
        <taxon>Ancylostoma</taxon>
    </lineage>
</organism>
<keyword evidence="4" id="KW-0342">GTP-binding</keyword>
<dbReference type="GO" id="GO:0005886">
    <property type="term" value="C:plasma membrane"/>
    <property type="evidence" value="ECO:0007669"/>
    <property type="project" value="UniProtKB-SubCell"/>
</dbReference>
<evidence type="ECO:0000313" key="9">
    <source>
        <dbReference type="EMBL" id="EYC36227.1"/>
    </source>
</evidence>
<evidence type="ECO:0000256" key="2">
    <source>
        <dbReference type="ARBA" id="ARBA00022475"/>
    </source>
</evidence>
<dbReference type="GO" id="GO:0003924">
    <property type="term" value="F:GTPase activity"/>
    <property type="evidence" value="ECO:0007669"/>
    <property type="project" value="InterPro"/>
</dbReference>
<dbReference type="PANTHER" id="PTHR46149:SF7">
    <property type="entry name" value="GTP-BINDING PROTEIN DI-RAS2"/>
    <property type="match status" value="1"/>
</dbReference>
<dbReference type="SMART" id="SM00174">
    <property type="entry name" value="RHO"/>
    <property type="match status" value="1"/>
</dbReference>
<gene>
    <name evidence="9" type="primary">Acey_s0919.g3039</name>
    <name evidence="9" type="synonym">Acey-D1081.4</name>
    <name evidence="9" type="ORF">Y032_0919g3039</name>
</gene>
<evidence type="ECO:0008006" key="11">
    <source>
        <dbReference type="Google" id="ProtNLM"/>
    </source>
</evidence>
<evidence type="ECO:0000256" key="4">
    <source>
        <dbReference type="ARBA" id="ARBA00023134"/>
    </source>
</evidence>
<dbReference type="Pfam" id="PF00071">
    <property type="entry name" value="Ras"/>
    <property type="match status" value="1"/>
</dbReference>
<protein>
    <recommendedName>
        <fullName evidence="11">Ras family protein</fullName>
    </recommendedName>
</protein>
<dbReference type="Proteomes" id="UP000024635">
    <property type="component" value="Unassembled WGS sequence"/>
</dbReference>
<name>A0A016WAB6_9BILA</name>
<dbReference type="SUPFAM" id="SSF52540">
    <property type="entry name" value="P-loop containing nucleoside triphosphate hydrolases"/>
    <property type="match status" value="1"/>
</dbReference>
<keyword evidence="5" id="KW-0472">Membrane</keyword>
<dbReference type="AlphaFoldDB" id="A0A016WAB6"/>
<evidence type="ECO:0000256" key="7">
    <source>
        <dbReference type="ARBA" id="ARBA00038061"/>
    </source>
</evidence>
<dbReference type="PANTHER" id="PTHR46149">
    <property type="entry name" value="MIP08469P"/>
    <property type="match status" value="1"/>
</dbReference>
<dbReference type="InterPro" id="IPR001806">
    <property type="entry name" value="Small_GTPase"/>
</dbReference>
<evidence type="ECO:0000256" key="8">
    <source>
        <dbReference type="SAM" id="MobiDB-lite"/>
    </source>
</evidence>
<dbReference type="GO" id="GO:0005525">
    <property type="term" value="F:GTP binding"/>
    <property type="evidence" value="ECO:0007669"/>
    <property type="project" value="UniProtKB-KW"/>
</dbReference>
<dbReference type="Gene3D" id="3.40.50.300">
    <property type="entry name" value="P-loop containing nucleotide triphosphate hydrolases"/>
    <property type="match status" value="1"/>
</dbReference>
<dbReference type="PRINTS" id="PR00449">
    <property type="entry name" value="RASTRNSFRMNG"/>
</dbReference>
<feature type="region of interest" description="Disordered" evidence="8">
    <location>
        <begin position="1"/>
        <end position="31"/>
    </location>
</feature>
<dbReference type="STRING" id="53326.A0A016WAB6"/>